<feature type="transmembrane region" description="Helical" evidence="6">
    <location>
        <begin position="239"/>
        <end position="258"/>
    </location>
</feature>
<feature type="transmembrane region" description="Helical" evidence="6">
    <location>
        <begin position="278"/>
        <end position="302"/>
    </location>
</feature>
<evidence type="ECO:0000256" key="6">
    <source>
        <dbReference type="SAM" id="Phobius"/>
    </source>
</evidence>
<keyword evidence="2" id="KW-1003">Cell membrane</keyword>
<dbReference type="GO" id="GO:0044341">
    <property type="term" value="P:sodium-dependent phosphate transport"/>
    <property type="evidence" value="ECO:0007669"/>
    <property type="project" value="InterPro"/>
</dbReference>
<sequence length="305" mass="32950">MVLLLFILLIGLFILGMSILRRGLFHLSGDALKEWLAKFTDATWKSFLAGILITCILQSSSAVMIITIGLIAAKMLTFSQSIGIILGTNIGTTITTELITFDIESFIIPITILALILLFIPRGKVQSFGMILLGISFIFMAMNGFGRLAIPLKQLGIIDMLLLTLDNSYIWSILTGTIITGIIQSSTATVGIIMGFLSSESMDIDTGVAIMLGSNIGTCVDAFIAAIGSGREARLTAYAHIWLNVLGVLIFFPFIEWLSKTGAMLAETADVQLAHISLLFNVICSLVVLPFANAFGKLILLIHDN</sequence>
<evidence type="ECO:0000313" key="8">
    <source>
        <dbReference type="Proteomes" id="UP000531594"/>
    </source>
</evidence>
<dbReference type="NCBIfam" id="NF037997">
    <property type="entry name" value="Na_Pi_symport"/>
    <property type="match status" value="1"/>
</dbReference>
<comment type="subcellular location">
    <subcellularLocation>
        <location evidence="1">Cell membrane</location>
        <topology evidence="1">Multi-pass membrane protein</topology>
    </subcellularLocation>
</comment>
<proteinExistence type="predicted"/>
<dbReference type="GO" id="GO:0005886">
    <property type="term" value="C:plasma membrane"/>
    <property type="evidence" value="ECO:0007669"/>
    <property type="project" value="UniProtKB-SubCell"/>
</dbReference>
<gene>
    <name evidence="7" type="ORF">HNR53_003036</name>
</gene>
<dbReference type="Pfam" id="PF02690">
    <property type="entry name" value="Na_Pi_cotrans"/>
    <property type="match status" value="2"/>
</dbReference>
<keyword evidence="3 6" id="KW-0812">Transmembrane</keyword>
<organism evidence="7 8">
    <name type="scientific">Bacillus benzoevorans</name>
    <dbReference type="NCBI Taxonomy" id="1456"/>
    <lineage>
        <taxon>Bacteria</taxon>
        <taxon>Bacillati</taxon>
        <taxon>Bacillota</taxon>
        <taxon>Bacilli</taxon>
        <taxon>Bacillales</taxon>
        <taxon>Bacillaceae</taxon>
        <taxon>Bacillus</taxon>
    </lineage>
</organism>
<dbReference type="Proteomes" id="UP000531594">
    <property type="component" value="Unassembled WGS sequence"/>
</dbReference>
<feature type="transmembrane region" description="Helical" evidence="6">
    <location>
        <begin position="128"/>
        <end position="150"/>
    </location>
</feature>
<keyword evidence="5 6" id="KW-0472">Membrane</keyword>
<reference evidence="7 8" key="1">
    <citation type="submission" date="2020-08" db="EMBL/GenBank/DDBJ databases">
        <title>Genomic Encyclopedia of Type Strains, Phase IV (KMG-IV): sequencing the most valuable type-strain genomes for metagenomic binning, comparative biology and taxonomic classification.</title>
        <authorList>
            <person name="Goeker M."/>
        </authorList>
    </citation>
    <scope>NUCLEOTIDE SEQUENCE [LARGE SCALE GENOMIC DNA]</scope>
    <source>
        <strain evidence="7 8">DSM 5391</strain>
    </source>
</reference>
<feature type="transmembrane region" description="Helical" evidence="6">
    <location>
        <begin position="105"/>
        <end position="121"/>
    </location>
</feature>
<dbReference type="EMBL" id="JACHGK010000011">
    <property type="protein sequence ID" value="MBB6446377.1"/>
    <property type="molecule type" value="Genomic_DNA"/>
</dbReference>
<evidence type="ECO:0000256" key="1">
    <source>
        <dbReference type="ARBA" id="ARBA00004651"/>
    </source>
</evidence>
<dbReference type="RefSeq" id="WP_343065338.1">
    <property type="nucleotide sequence ID" value="NZ_JACHGK010000011.1"/>
</dbReference>
<keyword evidence="4 6" id="KW-1133">Transmembrane helix</keyword>
<dbReference type="PANTHER" id="PTHR10010">
    <property type="entry name" value="SOLUTE CARRIER FAMILY 34 SODIUM PHOSPHATE , MEMBER 2-RELATED"/>
    <property type="match status" value="1"/>
</dbReference>
<evidence type="ECO:0000256" key="3">
    <source>
        <dbReference type="ARBA" id="ARBA00022692"/>
    </source>
</evidence>
<keyword evidence="8" id="KW-1185">Reference proteome</keyword>
<dbReference type="NCBIfam" id="TIGR00704">
    <property type="entry name" value="NaPi_cotrn_rel"/>
    <property type="match status" value="1"/>
</dbReference>
<dbReference type="PANTHER" id="PTHR10010:SF46">
    <property type="entry name" value="SODIUM-DEPENDENT PHOSPHATE TRANSPORT PROTEIN 2B"/>
    <property type="match status" value="1"/>
</dbReference>
<evidence type="ECO:0000256" key="4">
    <source>
        <dbReference type="ARBA" id="ARBA00022989"/>
    </source>
</evidence>
<accession>A0A7X0HT60</accession>
<evidence type="ECO:0000256" key="2">
    <source>
        <dbReference type="ARBA" id="ARBA00022475"/>
    </source>
</evidence>
<evidence type="ECO:0000313" key="7">
    <source>
        <dbReference type="EMBL" id="MBB6446377.1"/>
    </source>
</evidence>
<feature type="transmembrane region" description="Helical" evidence="6">
    <location>
        <begin position="47"/>
        <end position="70"/>
    </location>
</feature>
<dbReference type="InterPro" id="IPR003841">
    <property type="entry name" value="Na/Pi_transpt"/>
</dbReference>
<feature type="transmembrane region" description="Helical" evidence="6">
    <location>
        <begin position="208"/>
        <end position="227"/>
    </location>
</feature>
<evidence type="ECO:0000256" key="5">
    <source>
        <dbReference type="ARBA" id="ARBA00023136"/>
    </source>
</evidence>
<comment type="caution">
    <text evidence="7">The sequence shown here is derived from an EMBL/GenBank/DDBJ whole genome shotgun (WGS) entry which is preliminary data.</text>
</comment>
<dbReference type="AlphaFoldDB" id="A0A7X0HT60"/>
<protein>
    <submittedName>
        <fullName evidence="7">Phosphate:Na+ symporter</fullName>
    </submittedName>
</protein>
<name>A0A7X0HT60_9BACI</name>
<dbReference type="GO" id="GO:0005436">
    <property type="term" value="F:sodium:phosphate symporter activity"/>
    <property type="evidence" value="ECO:0007669"/>
    <property type="project" value="InterPro"/>
</dbReference>
<dbReference type="InterPro" id="IPR004633">
    <property type="entry name" value="NaPi_cotrn-rel/YqeW-like"/>
</dbReference>
<feature type="transmembrane region" description="Helical" evidence="6">
    <location>
        <begin position="170"/>
        <end position="196"/>
    </location>
</feature>